<name>A0A6M5YQN9_9BACT</name>
<dbReference type="InterPro" id="IPR006311">
    <property type="entry name" value="TAT_signal"/>
</dbReference>
<feature type="domain" description="ThuA-like" evidence="1">
    <location>
        <begin position="443"/>
        <end position="663"/>
    </location>
</feature>
<evidence type="ECO:0000313" key="2">
    <source>
        <dbReference type="EMBL" id="QJW96335.1"/>
    </source>
</evidence>
<organism evidence="2 3">
    <name type="scientific">Frigoriglobus tundricola</name>
    <dbReference type="NCBI Taxonomy" id="2774151"/>
    <lineage>
        <taxon>Bacteria</taxon>
        <taxon>Pseudomonadati</taxon>
        <taxon>Planctomycetota</taxon>
        <taxon>Planctomycetia</taxon>
        <taxon>Gemmatales</taxon>
        <taxon>Gemmataceae</taxon>
        <taxon>Frigoriglobus</taxon>
    </lineage>
</organism>
<reference evidence="3" key="1">
    <citation type="submission" date="2020-05" db="EMBL/GenBank/DDBJ databases">
        <title>Frigoriglobus tundricola gen. nov., sp. nov., a psychrotolerant cellulolytic planctomycete of the family Gemmataceae with two divergent copies of 16S rRNA gene.</title>
        <authorList>
            <person name="Kulichevskaya I.S."/>
            <person name="Ivanova A.A."/>
            <person name="Naumoff D.G."/>
            <person name="Beletsky A.V."/>
            <person name="Rijpstra W.I.C."/>
            <person name="Sinninghe Damste J.S."/>
            <person name="Mardanov A.V."/>
            <person name="Ravin N.V."/>
            <person name="Dedysh S.N."/>
        </authorList>
    </citation>
    <scope>NUCLEOTIDE SEQUENCE [LARGE SCALE GENOMIC DNA]</scope>
    <source>
        <strain evidence="3">PL17</strain>
    </source>
</reference>
<dbReference type="KEGG" id="ftj:FTUN_3892"/>
<dbReference type="SUPFAM" id="SSF52317">
    <property type="entry name" value="Class I glutamine amidotransferase-like"/>
    <property type="match status" value="1"/>
</dbReference>
<proteinExistence type="predicted"/>
<dbReference type="PROSITE" id="PS51318">
    <property type="entry name" value="TAT"/>
    <property type="match status" value="1"/>
</dbReference>
<dbReference type="InterPro" id="IPR029062">
    <property type="entry name" value="Class_I_gatase-like"/>
</dbReference>
<dbReference type="GO" id="GO:0016787">
    <property type="term" value="F:hydrolase activity"/>
    <property type="evidence" value="ECO:0007669"/>
    <property type="project" value="UniProtKB-KW"/>
</dbReference>
<dbReference type="InterPro" id="IPR028212">
    <property type="entry name" value="GHL6"/>
</dbReference>
<keyword evidence="3" id="KW-1185">Reference proteome</keyword>
<dbReference type="EMBL" id="CP053452">
    <property type="protein sequence ID" value="QJW96335.1"/>
    <property type="molecule type" value="Genomic_DNA"/>
</dbReference>
<sequence length="777" mass="84963">MSLPSRREFVCTAVAATGAAATEGAARSNVEAADAKEPDIWGRAVLAQPFDKIPFREVKVPAWVQGTTGVGYTLSVMSSAQRKDAAAAGVTLSEVGFVDPFYAYYDSKLLNRRNPHVPPDRVKKEVEEYQKLGVRVLGVYPPTLQAEVWERHPDWRRVAADTDQVPEIDLKKYPHGGMLCPLGPYGDFVIDVLAEIVTEFPAVSAFSFDGLHHGGGCYCTHCRADYKRDTGNAIPKRDMQSEAFRTYLHWADRTLEDLVRRMQARLKAINPDVALVTWTTNAGRFGHLLDVPRNMSARMNLLFDAPDQEFWMDETNRGSSIVPAFGAAYVWAVSNHRTAFAEPYLMSRGNPYGKDSFPAHEVERRVMLALTHGAGPSLAVQQPDHLKPAIAHALAGIKKRAPWLTHKRPEPWGAILVSDNTRVFYGRSAGQVEERYLANVFGFFRAALEEHLPVTLVNDWNLTADDLAPYKLLVLPNAACLDDRQCAAVEQFVARGGGLVASLDTGLCDEFGTPRKAPALAAVLGVRHRGGATAGATAGAIGDTLDENFARTLPPEYWQKRKGVWDFKRLDAPDPLFATEKLTELIGRGPVTFKGPVARVEPLKGAVAHATVRAKDNAKAEELPAVVAHTYGAGRVVYFAAGIDAAHYALSYPYYRALLAQAMRAAPAAAPRVRVAAPMCVHAVPVRQEKAGRRLIVHLFNDLNTTAGHGHPAEEVPLREEVVPIHDIAVAFDPGYGIKRVTLQPAGHALKVERVANEDRVTVPALAVHAMVVAELE</sequence>
<dbReference type="Gene3D" id="3.40.50.880">
    <property type="match status" value="1"/>
</dbReference>
<protein>
    <submittedName>
        <fullName evidence="2">TIM-barrel-type glycoside hydrolase</fullName>
    </submittedName>
</protein>
<keyword evidence="2" id="KW-0378">Hydrolase</keyword>
<dbReference type="Pfam" id="PF14871">
    <property type="entry name" value="GHL6"/>
    <property type="match status" value="1"/>
</dbReference>
<accession>A0A6M5YQN9</accession>
<gene>
    <name evidence="2" type="ORF">FTUN_3892</name>
</gene>
<dbReference type="RefSeq" id="WP_171471940.1">
    <property type="nucleotide sequence ID" value="NZ_CP053452.2"/>
</dbReference>
<dbReference type="Pfam" id="PF06283">
    <property type="entry name" value="ThuA"/>
    <property type="match status" value="1"/>
</dbReference>
<dbReference type="InterPro" id="IPR029010">
    <property type="entry name" value="ThuA-like"/>
</dbReference>
<evidence type="ECO:0000313" key="3">
    <source>
        <dbReference type="Proteomes" id="UP000503447"/>
    </source>
</evidence>
<dbReference type="CDD" id="cd03143">
    <property type="entry name" value="A4_beta-galactosidase_middle_domain"/>
    <property type="match status" value="1"/>
</dbReference>
<dbReference type="Proteomes" id="UP000503447">
    <property type="component" value="Chromosome"/>
</dbReference>
<evidence type="ECO:0000259" key="1">
    <source>
        <dbReference type="Pfam" id="PF06283"/>
    </source>
</evidence>
<dbReference type="AlphaFoldDB" id="A0A6M5YQN9"/>